<dbReference type="InterPro" id="IPR014284">
    <property type="entry name" value="RNA_pol_sigma-70_dom"/>
</dbReference>
<keyword evidence="2" id="KW-0805">Transcription regulation</keyword>
<evidence type="ECO:0000256" key="2">
    <source>
        <dbReference type="ARBA" id="ARBA00023015"/>
    </source>
</evidence>
<evidence type="ECO:0000259" key="7">
    <source>
        <dbReference type="Pfam" id="PF04545"/>
    </source>
</evidence>
<dbReference type="Gene3D" id="1.10.10.10">
    <property type="entry name" value="Winged helix-like DNA-binding domain superfamily/Winged helix DNA-binding domain"/>
    <property type="match status" value="1"/>
</dbReference>
<evidence type="ECO:0000256" key="4">
    <source>
        <dbReference type="ARBA" id="ARBA00023125"/>
    </source>
</evidence>
<proteinExistence type="inferred from homology"/>
<feature type="domain" description="RNA polymerase sigma-70 region 4" evidence="7">
    <location>
        <begin position="133"/>
        <end position="181"/>
    </location>
</feature>
<dbReference type="InterPro" id="IPR007627">
    <property type="entry name" value="RNA_pol_sigma70_r2"/>
</dbReference>
<sequence length="194" mass="22295">MRISLGGSIISDEELAVQLQAGNETALEELVSRYHAKIFSYVYRMSKNHHTSNDITQDVFIKMCRNIKKYSTCYSFKTWIYTIAANTYKDYLKSSYVQKTVMGLSVREDTLLDENTPEDYLQKQDDREMVAEALGCLSDGCREVIILRFYEELKLEEIAMVLHIPVGTVKSRLFNGLRSLKSLFKEGGEEFGRA</sequence>
<protein>
    <submittedName>
        <fullName evidence="8">RNA polymerase sigma-70 factor, ECF subfamily</fullName>
    </submittedName>
</protein>
<dbReference type="Pfam" id="PF04542">
    <property type="entry name" value="Sigma70_r2"/>
    <property type="match status" value="1"/>
</dbReference>
<dbReference type="NCBIfam" id="TIGR02937">
    <property type="entry name" value="sigma70-ECF"/>
    <property type="match status" value="1"/>
</dbReference>
<dbReference type="InterPro" id="IPR036388">
    <property type="entry name" value="WH-like_DNA-bd_sf"/>
</dbReference>
<dbReference type="SUPFAM" id="SSF88946">
    <property type="entry name" value="Sigma2 domain of RNA polymerase sigma factors"/>
    <property type="match status" value="1"/>
</dbReference>
<dbReference type="RefSeq" id="WP_245741492.1">
    <property type="nucleotide sequence ID" value="NZ_FNZK01000026.1"/>
</dbReference>
<accession>A0A1H7CYI8</accession>
<dbReference type="Pfam" id="PF04545">
    <property type="entry name" value="Sigma70_r4"/>
    <property type="match status" value="1"/>
</dbReference>
<keyword evidence="5" id="KW-0804">Transcription</keyword>
<dbReference type="AlphaFoldDB" id="A0A1H7CYI8"/>
<dbReference type="PANTHER" id="PTHR43133">
    <property type="entry name" value="RNA POLYMERASE ECF-TYPE SIGMA FACTO"/>
    <property type="match status" value="1"/>
</dbReference>
<dbReference type="CDD" id="cd06171">
    <property type="entry name" value="Sigma70_r4"/>
    <property type="match status" value="1"/>
</dbReference>
<dbReference type="Proteomes" id="UP000199662">
    <property type="component" value="Unassembled WGS sequence"/>
</dbReference>
<evidence type="ECO:0000256" key="3">
    <source>
        <dbReference type="ARBA" id="ARBA00023082"/>
    </source>
</evidence>
<evidence type="ECO:0000256" key="5">
    <source>
        <dbReference type="ARBA" id="ARBA00023163"/>
    </source>
</evidence>
<dbReference type="InterPro" id="IPR007630">
    <property type="entry name" value="RNA_pol_sigma70_r4"/>
</dbReference>
<feature type="domain" description="RNA polymerase sigma-70 region 2" evidence="6">
    <location>
        <begin position="30"/>
        <end position="94"/>
    </location>
</feature>
<keyword evidence="4" id="KW-0238">DNA-binding</keyword>
<evidence type="ECO:0000313" key="9">
    <source>
        <dbReference type="Proteomes" id="UP000199662"/>
    </source>
</evidence>
<dbReference type="InterPro" id="IPR013324">
    <property type="entry name" value="RNA_pol_sigma_r3/r4-like"/>
</dbReference>
<dbReference type="GO" id="GO:0003677">
    <property type="term" value="F:DNA binding"/>
    <property type="evidence" value="ECO:0007669"/>
    <property type="project" value="InterPro"/>
</dbReference>
<dbReference type="GO" id="GO:0016987">
    <property type="term" value="F:sigma factor activity"/>
    <property type="evidence" value="ECO:0007669"/>
    <property type="project" value="UniProtKB-KW"/>
</dbReference>
<keyword evidence="3" id="KW-0731">Sigma factor</keyword>
<gene>
    <name evidence="8" type="ORF">SAMN05660742_12619</name>
</gene>
<dbReference type="SUPFAM" id="SSF88659">
    <property type="entry name" value="Sigma3 and sigma4 domains of RNA polymerase sigma factors"/>
    <property type="match status" value="1"/>
</dbReference>
<dbReference type="STRING" id="84035.SAMN05660742_12619"/>
<evidence type="ECO:0000256" key="1">
    <source>
        <dbReference type="ARBA" id="ARBA00010641"/>
    </source>
</evidence>
<dbReference type="PANTHER" id="PTHR43133:SF51">
    <property type="entry name" value="RNA POLYMERASE SIGMA FACTOR"/>
    <property type="match status" value="1"/>
</dbReference>
<evidence type="ECO:0000313" key="8">
    <source>
        <dbReference type="EMBL" id="SEJ93617.1"/>
    </source>
</evidence>
<evidence type="ECO:0000259" key="6">
    <source>
        <dbReference type="Pfam" id="PF04542"/>
    </source>
</evidence>
<dbReference type="GO" id="GO:0006352">
    <property type="term" value="P:DNA-templated transcription initiation"/>
    <property type="evidence" value="ECO:0007669"/>
    <property type="project" value="InterPro"/>
</dbReference>
<dbReference type="EMBL" id="FNZK01000026">
    <property type="protein sequence ID" value="SEJ93617.1"/>
    <property type="molecule type" value="Genomic_DNA"/>
</dbReference>
<comment type="similarity">
    <text evidence="1">Belongs to the sigma-70 factor family. ECF subfamily.</text>
</comment>
<dbReference type="Gene3D" id="1.10.1740.10">
    <property type="match status" value="1"/>
</dbReference>
<name>A0A1H7CYI8_9FIRM</name>
<organism evidence="8 9">
    <name type="scientific">Propionispira arboris</name>
    <dbReference type="NCBI Taxonomy" id="84035"/>
    <lineage>
        <taxon>Bacteria</taxon>
        <taxon>Bacillati</taxon>
        <taxon>Bacillota</taxon>
        <taxon>Negativicutes</taxon>
        <taxon>Selenomonadales</taxon>
        <taxon>Selenomonadaceae</taxon>
        <taxon>Propionispira</taxon>
    </lineage>
</organism>
<keyword evidence="9" id="KW-1185">Reference proteome</keyword>
<reference evidence="8 9" key="1">
    <citation type="submission" date="2016-10" db="EMBL/GenBank/DDBJ databases">
        <authorList>
            <person name="de Groot N.N."/>
        </authorList>
    </citation>
    <scope>NUCLEOTIDE SEQUENCE [LARGE SCALE GENOMIC DNA]</scope>
    <source>
        <strain evidence="8 9">DSM 2179</strain>
    </source>
</reference>
<dbReference type="InterPro" id="IPR013325">
    <property type="entry name" value="RNA_pol_sigma_r2"/>
</dbReference>
<dbReference type="InterPro" id="IPR039425">
    <property type="entry name" value="RNA_pol_sigma-70-like"/>
</dbReference>